<dbReference type="PIRSF" id="PIRSF001123">
    <property type="entry name" value="PepA_GA"/>
    <property type="match status" value="1"/>
</dbReference>
<accession>A0A0P6XZX2</accession>
<dbReference type="SUPFAM" id="SSF53187">
    <property type="entry name" value="Zn-dependent exopeptidases"/>
    <property type="match status" value="1"/>
</dbReference>
<dbReference type="EMBL" id="LGKO01000006">
    <property type="protein sequence ID" value="KPL82109.1"/>
    <property type="molecule type" value="Genomic_DNA"/>
</dbReference>
<feature type="binding site" evidence="8">
    <location>
        <position position="236"/>
    </location>
    <ligand>
        <name>Zn(2+)</name>
        <dbReference type="ChEBI" id="CHEBI:29105"/>
        <label>1</label>
    </ligand>
</feature>
<proteinExistence type="inferred from homology"/>
<evidence type="ECO:0000256" key="7">
    <source>
        <dbReference type="PIRSR" id="PIRSR001123-1"/>
    </source>
</evidence>
<evidence type="ECO:0000313" key="10">
    <source>
        <dbReference type="Proteomes" id="UP000050544"/>
    </source>
</evidence>
<dbReference type="GO" id="GO:0006508">
    <property type="term" value="P:proteolysis"/>
    <property type="evidence" value="ECO:0007669"/>
    <property type="project" value="UniProtKB-KW"/>
</dbReference>
<feature type="active site" description="Proton acceptor" evidence="7">
    <location>
        <position position="213"/>
    </location>
</feature>
<dbReference type="SUPFAM" id="SSF101821">
    <property type="entry name" value="Aminopeptidase/glucanase lid domain"/>
    <property type="match status" value="1"/>
</dbReference>
<evidence type="ECO:0000256" key="3">
    <source>
        <dbReference type="ARBA" id="ARBA00022670"/>
    </source>
</evidence>
<evidence type="ECO:0000256" key="2">
    <source>
        <dbReference type="ARBA" id="ARBA00022438"/>
    </source>
</evidence>
<dbReference type="Pfam" id="PF05343">
    <property type="entry name" value="Peptidase_M42"/>
    <property type="match status" value="1"/>
</dbReference>
<sequence length="365" mass="40372">MTSYDWQLLETLCAIHAVSGHEDEMTAFVRDLIRPWVDEVAVDNLGNVTGILRGTTFPEHRLMLQAHMDELGLMIRNITPDGFLLIERIGGMPEKTLLGQRVDIKTETGQRITGYVGAKSHHVTGAEEKFKVPSVHEMFIDVGLSSREEVERAGIQVGNTATYHPNFTRFGDGMICSKALDNRVGVFILLEVLKYLYNHRPACTLVFAFTVLEEFSIRGSLPVVNATQPHAIISVDITVAVDTPAEAPLHPVAMRKGPAVKMMDFHGRGTLGGLFSAPKLRRFIEAIAQEHQIPLQREVIVGVITDPAFQLYLGDKGYVIAGLSIPQRYTHSAVQMCHEADIRRAIDLLKAVALAFSPNLDLTRG</sequence>
<comment type="caution">
    <text evidence="9">The sequence shown here is derived from an EMBL/GenBank/DDBJ whole genome shotgun (WGS) entry which is preliminary data.</text>
</comment>
<dbReference type="PANTHER" id="PTHR32481">
    <property type="entry name" value="AMINOPEPTIDASE"/>
    <property type="match status" value="1"/>
</dbReference>
<keyword evidence="4 8" id="KW-0479">Metal-binding</keyword>
<dbReference type="GO" id="GO:0046872">
    <property type="term" value="F:metal ion binding"/>
    <property type="evidence" value="ECO:0007669"/>
    <property type="project" value="UniProtKB-UniRule"/>
</dbReference>
<evidence type="ECO:0000256" key="8">
    <source>
        <dbReference type="PIRSR" id="PIRSR001123-2"/>
    </source>
</evidence>
<feature type="binding site" evidence="8">
    <location>
        <position position="181"/>
    </location>
    <ligand>
        <name>Zn(2+)</name>
        <dbReference type="ChEBI" id="CHEBI:29105"/>
        <label>1</label>
    </ligand>
</feature>
<evidence type="ECO:0008006" key="11">
    <source>
        <dbReference type="Google" id="ProtNLM"/>
    </source>
</evidence>
<evidence type="ECO:0000256" key="4">
    <source>
        <dbReference type="ARBA" id="ARBA00022723"/>
    </source>
</evidence>
<dbReference type="STRING" id="869279.SE15_13520"/>
<comment type="cofactor">
    <cofactor evidence="8">
        <name>a divalent metal cation</name>
        <dbReference type="ChEBI" id="CHEBI:60240"/>
    </cofactor>
    <text evidence="8">Binds 2 divalent metal cations per subunit.</text>
</comment>
<feature type="binding site" evidence="8">
    <location>
        <position position="181"/>
    </location>
    <ligand>
        <name>Zn(2+)</name>
        <dbReference type="ChEBI" id="CHEBI:29105"/>
        <label>2</label>
    </ligand>
</feature>
<dbReference type="RefSeq" id="WP_054522644.1">
    <property type="nucleotide sequence ID" value="NZ_LGKO01000006.1"/>
</dbReference>
<dbReference type="Gene3D" id="2.40.30.40">
    <property type="entry name" value="Peptidase M42, domain 2"/>
    <property type="match status" value="1"/>
</dbReference>
<dbReference type="PANTHER" id="PTHR32481:SF12">
    <property type="entry name" value="AMINOPEPTIDASE SGCX-RELATED"/>
    <property type="match status" value="1"/>
</dbReference>
<reference evidence="9 10" key="1">
    <citation type="submission" date="2015-07" db="EMBL/GenBank/DDBJ databases">
        <title>Whole genome sequence of Thermanaerothrix daxensis DSM 23592.</title>
        <authorList>
            <person name="Hemp J."/>
            <person name="Ward L.M."/>
            <person name="Pace L.A."/>
            <person name="Fischer W.W."/>
        </authorList>
    </citation>
    <scope>NUCLEOTIDE SEQUENCE [LARGE SCALE GENOMIC DNA]</scope>
    <source>
        <strain evidence="9 10">GNS-1</strain>
    </source>
</reference>
<evidence type="ECO:0000256" key="6">
    <source>
        <dbReference type="PIRNR" id="PIRNR001123"/>
    </source>
</evidence>
<dbReference type="OrthoDB" id="9772053at2"/>
<protein>
    <recommendedName>
        <fullName evidence="11">Peptidase M42</fullName>
    </recommendedName>
</protein>
<keyword evidence="5" id="KW-0378">Hydrolase</keyword>
<organism evidence="9 10">
    <name type="scientific">Thermanaerothrix daxensis</name>
    <dbReference type="NCBI Taxonomy" id="869279"/>
    <lineage>
        <taxon>Bacteria</taxon>
        <taxon>Bacillati</taxon>
        <taxon>Chloroflexota</taxon>
        <taxon>Anaerolineae</taxon>
        <taxon>Anaerolineales</taxon>
        <taxon>Anaerolineaceae</taxon>
        <taxon>Thermanaerothrix</taxon>
    </lineage>
</organism>
<name>A0A0P6XZX2_9CHLR</name>
<dbReference type="Proteomes" id="UP000050544">
    <property type="component" value="Unassembled WGS sequence"/>
</dbReference>
<dbReference type="Gene3D" id="3.40.630.10">
    <property type="entry name" value="Zn peptidases"/>
    <property type="match status" value="1"/>
</dbReference>
<dbReference type="InterPro" id="IPR008007">
    <property type="entry name" value="Peptidase_M42"/>
</dbReference>
<feature type="binding site" evidence="8">
    <location>
        <position position="214"/>
    </location>
    <ligand>
        <name>Zn(2+)</name>
        <dbReference type="ChEBI" id="CHEBI:29105"/>
        <label>2</label>
    </ligand>
</feature>
<feature type="binding site" evidence="8">
    <location>
        <position position="67"/>
    </location>
    <ligand>
        <name>Zn(2+)</name>
        <dbReference type="ChEBI" id="CHEBI:29105"/>
        <label>1</label>
    </ligand>
</feature>
<evidence type="ECO:0000256" key="1">
    <source>
        <dbReference type="ARBA" id="ARBA00006272"/>
    </source>
</evidence>
<dbReference type="InterPro" id="IPR023367">
    <property type="entry name" value="Peptidase_M42_dom2"/>
</dbReference>
<gene>
    <name evidence="9" type="ORF">SE15_13520</name>
</gene>
<dbReference type="AlphaFoldDB" id="A0A0P6XZX2"/>
<keyword evidence="10" id="KW-1185">Reference proteome</keyword>
<keyword evidence="2" id="KW-0031">Aminopeptidase</keyword>
<evidence type="ECO:0000313" key="9">
    <source>
        <dbReference type="EMBL" id="KPL82109.1"/>
    </source>
</evidence>
<dbReference type="GO" id="GO:0004177">
    <property type="term" value="F:aminopeptidase activity"/>
    <property type="evidence" value="ECO:0007669"/>
    <property type="project" value="UniProtKB-UniRule"/>
</dbReference>
<comment type="similarity">
    <text evidence="1 6">Belongs to the peptidase M42 family.</text>
</comment>
<keyword evidence="3" id="KW-0645">Protease</keyword>
<evidence type="ECO:0000256" key="5">
    <source>
        <dbReference type="ARBA" id="ARBA00022801"/>
    </source>
</evidence>
<dbReference type="InterPro" id="IPR051464">
    <property type="entry name" value="Peptidase_M42_aminopept"/>
</dbReference>
<feature type="binding site" evidence="8">
    <location>
        <position position="331"/>
    </location>
    <ligand>
        <name>Zn(2+)</name>
        <dbReference type="ChEBI" id="CHEBI:29105"/>
        <label>2</label>
    </ligand>
</feature>